<dbReference type="AlphaFoldDB" id="A0A8S4DM67"/>
<evidence type="ECO:0000256" key="1">
    <source>
        <dbReference type="ARBA" id="ARBA00022527"/>
    </source>
</evidence>
<dbReference type="Proteomes" id="UP000653454">
    <property type="component" value="Unassembled WGS sequence"/>
</dbReference>
<dbReference type="GO" id="GO:0004140">
    <property type="term" value="F:dephospho-CoA kinase activity"/>
    <property type="evidence" value="ECO:0007669"/>
    <property type="project" value="InterPro"/>
</dbReference>
<gene>
    <name evidence="9" type="ORF">PLXY2_LOCUS2807</name>
</gene>
<evidence type="ECO:0000256" key="2">
    <source>
        <dbReference type="ARBA" id="ARBA00022679"/>
    </source>
</evidence>
<keyword evidence="2" id="KW-0808">Transferase</keyword>
<proteinExistence type="predicted"/>
<dbReference type="GO" id="GO:0005524">
    <property type="term" value="F:ATP binding"/>
    <property type="evidence" value="ECO:0007669"/>
    <property type="project" value="UniProtKB-KW"/>
</dbReference>
<dbReference type="PANTHER" id="PTHR24355:SF1">
    <property type="entry name" value="RIBOSOMAL PROTEIN S6 KINASE-RELATED PROTEIN"/>
    <property type="match status" value="1"/>
</dbReference>
<keyword evidence="10" id="KW-1185">Reference proteome</keyword>
<dbReference type="GO" id="GO:0015937">
    <property type="term" value="P:coenzyme A biosynthetic process"/>
    <property type="evidence" value="ECO:0007669"/>
    <property type="project" value="InterPro"/>
</dbReference>
<dbReference type="PROSITE" id="PS50011">
    <property type="entry name" value="PROTEIN_KINASE_DOM"/>
    <property type="match status" value="1"/>
</dbReference>
<dbReference type="PANTHER" id="PTHR24355">
    <property type="entry name" value="G PROTEIN-COUPLED RECEPTOR KINASE/RIBOSOMAL PROTEIN S6 KINASE"/>
    <property type="match status" value="1"/>
</dbReference>
<name>A0A8S4DM67_PLUXY</name>
<keyword evidence="5" id="KW-0067">ATP-binding</keyword>
<dbReference type="SUPFAM" id="SSF53850">
    <property type="entry name" value="Periplasmic binding protein-like II"/>
    <property type="match status" value="1"/>
</dbReference>
<reference evidence="9" key="1">
    <citation type="submission" date="2020-11" db="EMBL/GenBank/DDBJ databases">
        <authorList>
            <person name="Whiteford S."/>
        </authorList>
    </citation>
    <scope>NUCLEOTIDE SEQUENCE</scope>
</reference>
<keyword evidence="1" id="KW-0723">Serine/threonine-protein kinase</keyword>
<evidence type="ECO:0000256" key="5">
    <source>
        <dbReference type="ARBA" id="ARBA00022840"/>
    </source>
</evidence>
<dbReference type="Gene3D" id="3.40.50.300">
    <property type="entry name" value="P-loop containing nucleotide triphosphate hydrolases"/>
    <property type="match status" value="1"/>
</dbReference>
<keyword evidence="3" id="KW-0547">Nucleotide-binding</keyword>
<evidence type="ECO:0000256" key="4">
    <source>
        <dbReference type="ARBA" id="ARBA00022777"/>
    </source>
</evidence>
<dbReference type="SUPFAM" id="SSF56112">
    <property type="entry name" value="Protein kinase-like (PK-like)"/>
    <property type="match status" value="1"/>
</dbReference>
<feature type="transmembrane region" description="Helical" evidence="7">
    <location>
        <begin position="670"/>
        <end position="693"/>
    </location>
</feature>
<dbReference type="InterPro" id="IPR011009">
    <property type="entry name" value="Kinase-like_dom_sf"/>
</dbReference>
<dbReference type="PROSITE" id="PS51219">
    <property type="entry name" value="DPCK"/>
    <property type="match status" value="1"/>
</dbReference>
<evidence type="ECO:0000256" key="3">
    <source>
        <dbReference type="ARBA" id="ARBA00022741"/>
    </source>
</evidence>
<dbReference type="SMART" id="SM00220">
    <property type="entry name" value="S_TKc"/>
    <property type="match status" value="1"/>
</dbReference>
<comment type="caution">
    <text evidence="9">The sequence shown here is derived from an EMBL/GenBank/DDBJ whole genome shotgun (WGS) entry which is preliminary data.</text>
</comment>
<feature type="region of interest" description="Disordered" evidence="6">
    <location>
        <begin position="1"/>
        <end position="21"/>
    </location>
</feature>
<sequence length="966" mass="110308">MARNGLPEEEARQRVLSQPSNQEQVAAAHVVFSPYWSPEHTQRQVDRAWDALQDVPQSNKNTTSCAWARPQPSLVYASKVVEIIKDNFRAQYWQVIILVGKYPDGFYTDLKSLGTIVTINNNGGDHEVEDVVLFQPNTIVIQCWDVTSFDVALKKTLRNPYWHPHTNIIIYHQGDLEKPETARIFFILWYHRVPNAIILQYDELQRTFFISKFTPYNYESYRMLNEYGCWTTKQLGLPIVDLKKFVCVSGCHNVTIESPLRYNNFGTCIGYNTYSVGLGDVQTLRAIDVFEDKGSNLHGFPLRAFISVVPPFVEMTRNANGSLTFGKRDGKIWSTMARLLNFTIDFTPSRATLTHTFEFSFITQQLLNFSQRKFELILFPIYVMDTVIIEADLTHPFKHSGLCFMSRRADFETLLFDAKLFLDNLGIFLEYSACFLALWLGFHLFSVAEGRGPSLDQAGKDLMNTIRTVLSTTLYKPSRKRAIRILLFVAIWGFFIVNFVTQAAIISFFTTFKRGKDLETFEDILQTGYNIEGLASPDVVLPDDEERFVKINAKFVPIKNTLDCLRKLDNESHRFCLNECSCARYFERNLLNARGQQFLHVLSDVVHSRHLAMMLPKHSAMTRHYDRHMARIVEAGLVAKWEDYRYNDIKEEAPIKPLSFDDLVGIFKCYLFMVALSFVAFLVEIGLGVGRWCKKKTGALYKKCKHTRDKKQGNIKCFSLSQFVGNLSGRSLVSVASAQSASSAARPWSRVSRRRWNDSTLRSPLEASKTAWPVAHKESIFLPEFPISTDLLQKDFEIREHIAKGAFGEVCRVVKLSVNKEYALKVLHKSQIISENAVRQVKQESHIQQVCGHHPSLVAAAARWQTKKRLYILSEYIPGGELLALLDKYVKLPEELVKLFVAEIAVAIDFLHNSGVIHRDIKPENILLDASLHARLADFGLAKWLSAGARTNTLCGTLKYMVAALW</sequence>
<evidence type="ECO:0000259" key="8">
    <source>
        <dbReference type="PROSITE" id="PS50011"/>
    </source>
</evidence>
<organism evidence="9 10">
    <name type="scientific">Plutella xylostella</name>
    <name type="common">Diamondback moth</name>
    <name type="synonym">Plutella maculipennis</name>
    <dbReference type="NCBI Taxonomy" id="51655"/>
    <lineage>
        <taxon>Eukaryota</taxon>
        <taxon>Metazoa</taxon>
        <taxon>Ecdysozoa</taxon>
        <taxon>Arthropoda</taxon>
        <taxon>Hexapoda</taxon>
        <taxon>Insecta</taxon>
        <taxon>Pterygota</taxon>
        <taxon>Neoptera</taxon>
        <taxon>Endopterygota</taxon>
        <taxon>Lepidoptera</taxon>
        <taxon>Glossata</taxon>
        <taxon>Ditrysia</taxon>
        <taxon>Yponomeutoidea</taxon>
        <taxon>Plutellidae</taxon>
        <taxon>Plutella</taxon>
    </lineage>
</organism>
<dbReference type="Gene3D" id="3.30.200.20">
    <property type="entry name" value="Phosphorylase Kinase, domain 1"/>
    <property type="match status" value="1"/>
</dbReference>
<dbReference type="GO" id="GO:0004674">
    <property type="term" value="F:protein serine/threonine kinase activity"/>
    <property type="evidence" value="ECO:0007669"/>
    <property type="project" value="UniProtKB-KW"/>
</dbReference>
<protein>
    <submittedName>
        <fullName evidence="9">(diamondback moth) hypothetical protein</fullName>
    </submittedName>
</protein>
<feature type="domain" description="Protein kinase" evidence="8">
    <location>
        <begin position="796"/>
        <end position="966"/>
    </location>
</feature>
<keyword evidence="7" id="KW-0472">Membrane</keyword>
<dbReference type="PROSITE" id="PS00108">
    <property type="entry name" value="PROTEIN_KINASE_ST"/>
    <property type="match status" value="1"/>
</dbReference>
<dbReference type="Pfam" id="PF00069">
    <property type="entry name" value="Pkinase"/>
    <property type="match status" value="1"/>
</dbReference>
<evidence type="ECO:0000256" key="6">
    <source>
        <dbReference type="SAM" id="MobiDB-lite"/>
    </source>
</evidence>
<dbReference type="InterPro" id="IPR027417">
    <property type="entry name" value="P-loop_NTPase"/>
</dbReference>
<accession>A0A8S4DM67</accession>
<keyword evidence="4" id="KW-0418">Kinase</keyword>
<feature type="transmembrane region" description="Helical" evidence="7">
    <location>
        <begin position="425"/>
        <end position="445"/>
    </location>
</feature>
<dbReference type="EMBL" id="CAJHNJ030000007">
    <property type="protein sequence ID" value="CAG9102795.1"/>
    <property type="molecule type" value="Genomic_DNA"/>
</dbReference>
<evidence type="ECO:0000256" key="7">
    <source>
        <dbReference type="SAM" id="Phobius"/>
    </source>
</evidence>
<dbReference type="InterPro" id="IPR008271">
    <property type="entry name" value="Ser/Thr_kinase_AS"/>
</dbReference>
<keyword evidence="7" id="KW-1133">Transmembrane helix</keyword>
<dbReference type="Gene3D" id="1.10.510.10">
    <property type="entry name" value="Transferase(Phosphotransferase) domain 1"/>
    <property type="match status" value="1"/>
</dbReference>
<dbReference type="InterPro" id="IPR000719">
    <property type="entry name" value="Prot_kinase_dom"/>
</dbReference>
<keyword evidence="7" id="KW-0812">Transmembrane</keyword>
<dbReference type="InterPro" id="IPR001977">
    <property type="entry name" value="Depp_CoAkinase"/>
</dbReference>
<feature type="transmembrane region" description="Helical" evidence="7">
    <location>
        <begin position="485"/>
        <end position="509"/>
    </location>
</feature>
<evidence type="ECO:0000313" key="9">
    <source>
        <dbReference type="EMBL" id="CAG9102795.1"/>
    </source>
</evidence>
<evidence type="ECO:0000313" key="10">
    <source>
        <dbReference type="Proteomes" id="UP000653454"/>
    </source>
</evidence>